<accession>A0A6J5T182</accession>
<evidence type="ECO:0000313" key="4">
    <source>
        <dbReference type="EMBL" id="CAB4217092.1"/>
    </source>
</evidence>
<evidence type="ECO:0000313" key="6">
    <source>
        <dbReference type="EMBL" id="CAB5230583.1"/>
    </source>
</evidence>
<name>A0A6J5T182_9CAUD</name>
<protein>
    <submittedName>
        <fullName evidence="5">Uncharacterized protein</fullName>
    </submittedName>
</protein>
<gene>
    <name evidence="1" type="ORF">UFOVP1029_40</name>
    <name evidence="2" type="ORF">UFOVP1129_40</name>
    <name evidence="3" type="ORF">UFOVP1188_40</name>
    <name evidence="4" type="ORF">UFOVP1490_7</name>
    <name evidence="6" type="ORF">UFOVP1576_40</name>
    <name evidence="5" type="ORF">UFOVP1633_40</name>
</gene>
<evidence type="ECO:0000313" key="2">
    <source>
        <dbReference type="EMBL" id="CAB4185229.1"/>
    </source>
</evidence>
<reference evidence="5" key="1">
    <citation type="submission" date="2020-05" db="EMBL/GenBank/DDBJ databases">
        <authorList>
            <person name="Chiriac C."/>
            <person name="Salcher M."/>
            <person name="Ghai R."/>
            <person name="Kavagutti S V."/>
        </authorList>
    </citation>
    <scope>NUCLEOTIDE SEQUENCE</scope>
</reference>
<evidence type="ECO:0000313" key="3">
    <source>
        <dbReference type="EMBL" id="CAB4189425.1"/>
    </source>
</evidence>
<proteinExistence type="predicted"/>
<dbReference type="EMBL" id="LR796972">
    <property type="protein sequence ID" value="CAB4179186.1"/>
    <property type="molecule type" value="Genomic_DNA"/>
</dbReference>
<organism evidence="5">
    <name type="scientific">uncultured Caudovirales phage</name>
    <dbReference type="NCBI Taxonomy" id="2100421"/>
    <lineage>
        <taxon>Viruses</taxon>
        <taxon>Duplodnaviria</taxon>
        <taxon>Heunggongvirae</taxon>
        <taxon>Uroviricota</taxon>
        <taxon>Caudoviricetes</taxon>
        <taxon>Peduoviridae</taxon>
        <taxon>Maltschvirus</taxon>
        <taxon>Maltschvirus maltsch</taxon>
    </lineage>
</organism>
<evidence type="ECO:0000313" key="1">
    <source>
        <dbReference type="EMBL" id="CAB4179186.1"/>
    </source>
</evidence>
<sequence length="89" mass="10180">MNQQQRDTPPFPIASRIAPGTLVRIIHADPYTSGVYKLIHAGEWLVFWQTPNDDIYSGAIINDDFFQGMINFYIDAIQYHGKPPIKESK</sequence>
<dbReference type="EMBL" id="LR797444">
    <property type="protein sequence ID" value="CAB4217092.1"/>
    <property type="molecule type" value="Genomic_DNA"/>
</dbReference>
<dbReference type="EMBL" id="LR797136">
    <property type="protein sequence ID" value="CAB4189425.1"/>
    <property type="molecule type" value="Genomic_DNA"/>
</dbReference>
<dbReference type="EMBL" id="LR797077">
    <property type="protein sequence ID" value="CAB4185229.1"/>
    <property type="molecule type" value="Genomic_DNA"/>
</dbReference>
<evidence type="ECO:0000313" key="5">
    <source>
        <dbReference type="EMBL" id="CAB4220554.1"/>
    </source>
</evidence>
<dbReference type="EMBL" id="LR798420">
    <property type="protein sequence ID" value="CAB5230583.1"/>
    <property type="molecule type" value="Genomic_DNA"/>
</dbReference>
<dbReference type="EMBL" id="LR797495">
    <property type="protein sequence ID" value="CAB4220554.1"/>
    <property type="molecule type" value="Genomic_DNA"/>
</dbReference>